<evidence type="ECO:0000256" key="1">
    <source>
        <dbReference type="SAM" id="Coils"/>
    </source>
</evidence>
<keyword evidence="3" id="KW-1185">Reference proteome</keyword>
<dbReference type="Proteomes" id="UP000689195">
    <property type="component" value="Unassembled WGS sequence"/>
</dbReference>
<protein>
    <submittedName>
        <fullName evidence="2">Uncharacterized protein</fullName>
    </submittedName>
</protein>
<evidence type="ECO:0000313" key="2">
    <source>
        <dbReference type="EMBL" id="CAD8164599.1"/>
    </source>
</evidence>
<reference evidence="2" key="1">
    <citation type="submission" date="2021-01" db="EMBL/GenBank/DDBJ databases">
        <authorList>
            <consortium name="Genoscope - CEA"/>
            <person name="William W."/>
        </authorList>
    </citation>
    <scope>NUCLEOTIDE SEQUENCE</scope>
</reference>
<gene>
    <name evidence="2" type="ORF">PPENT_87.1.T0410114</name>
</gene>
<evidence type="ECO:0000313" key="3">
    <source>
        <dbReference type="Proteomes" id="UP000689195"/>
    </source>
</evidence>
<proteinExistence type="predicted"/>
<dbReference type="AlphaFoldDB" id="A0A8S1ULJ5"/>
<keyword evidence="1" id="KW-0175">Coiled coil</keyword>
<sequence>MENYKRKENQQEFHDTQRKLIQSLRNILSYKSFNYFLFLLYAKNKRCLIRFKSLNQKVKKDSQKKVRSLMRFRKQIYSIKKSNQEKLIIREEINKIRKRIECLINYEKELKNLQKKKLIIRLKLFNQNNRQLKKNWEYLLDQEQLKANITKLEQDI</sequence>
<comment type="caution">
    <text evidence="2">The sequence shown here is derived from an EMBL/GenBank/DDBJ whole genome shotgun (WGS) entry which is preliminary data.</text>
</comment>
<name>A0A8S1ULJ5_9CILI</name>
<organism evidence="2 3">
    <name type="scientific">Paramecium pentaurelia</name>
    <dbReference type="NCBI Taxonomy" id="43138"/>
    <lineage>
        <taxon>Eukaryota</taxon>
        <taxon>Sar</taxon>
        <taxon>Alveolata</taxon>
        <taxon>Ciliophora</taxon>
        <taxon>Intramacronucleata</taxon>
        <taxon>Oligohymenophorea</taxon>
        <taxon>Peniculida</taxon>
        <taxon>Parameciidae</taxon>
        <taxon>Paramecium</taxon>
    </lineage>
</organism>
<dbReference type="EMBL" id="CAJJDO010000041">
    <property type="protein sequence ID" value="CAD8164599.1"/>
    <property type="molecule type" value="Genomic_DNA"/>
</dbReference>
<feature type="coiled-coil region" evidence="1">
    <location>
        <begin position="79"/>
        <end position="135"/>
    </location>
</feature>
<accession>A0A8S1ULJ5</accession>